<dbReference type="SUPFAM" id="SSF55874">
    <property type="entry name" value="ATPase domain of HSP90 chaperone/DNA topoisomerase II/histidine kinase"/>
    <property type="match status" value="1"/>
</dbReference>
<dbReference type="InterPro" id="IPR005467">
    <property type="entry name" value="His_kinase_dom"/>
</dbReference>
<evidence type="ECO:0000256" key="5">
    <source>
        <dbReference type="ARBA" id="ARBA00022679"/>
    </source>
</evidence>
<proteinExistence type="predicted"/>
<feature type="domain" description="Histidine kinase" evidence="12">
    <location>
        <begin position="246"/>
        <end position="453"/>
    </location>
</feature>
<dbReference type="PATRIC" id="fig|421052.3.peg.2056"/>
<dbReference type="RefSeq" id="WP_016656510.1">
    <property type="nucleotide sequence ID" value="NZ_KE340353.1"/>
</dbReference>
<dbReference type="EMBL" id="ATGI01000027">
    <property type="protein sequence ID" value="EPF73348.1"/>
    <property type="molecule type" value="Genomic_DNA"/>
</dbReference>
<comment type="catalytic activity">
    <reaction evidence="1">
        <text>ATP + protein L-histidine = ADP + protein N-phospho-L-histidine.</text>
        <dbReference type="EC" id="2.7.13.3"/>
    </reaction>
</comment>
<name>S3N4H4_9GAMM</name>
<evidence type="ECO:0000256" key="7">
    <source>
        <dbReference type="ARBA" id="ARBA00022777"/>
    </source>
</evidence>
<dbReference type="SUPFAM" id="SSF47384">
    <property type="entry name" value="Homodimeric domain of signal transducing histidine kinase"/>
    <property type="match status" value="1"/>
</dbReference>
<dbReference type="SMART" id="SM00388">
    <property type="entry name" value="HisKA"/>
    <property type="match status" value="1"/>
</dbReference>
<keyword evidence="6 11" id="KW-0812">Transmembrane</keyword>
<gene>
    <name evidence="13" type="ORF">F945_02104</name>
</gene>
<evidence type="ECO:0000256" key="1">
    <source>
        <dbReference type="ARBA" id="ARBA00000085"/>
    </source>
</evidence>
<dbReference type="Gene3D" id="1.10.287.130">
    <property type="match status" value="1"/>
</dbReference>
<dbReference type="PANTHER" id="PTHR45436">
    <property type="entry name" value="SENSOR HISTIDINE KINASE YKOH"/>
    <property type="match status" value="1"/>
</dbReference>
<protein>
    <recommendedName>
        <fullName evidence="3">histidine kinase</fullName>
        <ecNumber evidence="3">2.7.13.3</ecNumber>
    </recommendedName>
</protein>
<evidence type="ECO:0000256" key="2">
    <source>
        <dbReference type="ARBA" id="ARBA00004141"/>
    </source>
</evidence>
<dbReference type="InterPro" id="IPR050428">
    <property type="entry name" value="TCS_sensor_his_kinase"/>
</dbReference>
<evidence type="ECO:0000259" key="12">
    <source>
        <dbReference type="PROSITE" id="PS50109"/>
    </source>
</evidence>
<comment type="caution">
    <text evidence="13">The sequence shown here is derived from an EMBL/GenBank/DDBJ whole genome shotgun (WGS) entry which is preliminary data.</text>
</comment>
<keyword evidence="8 11" id="KW-1133">Transmembrane helix</keyword>
<keyword evidence="7" id="KW-0418">Kinase</keyword>
<dbReference type="Pfam" id="PF02518">
    <property type="entry name" value="HATPase_c"/>
    <property type="match status" value="1"/>
</dbReference>
<dbReference type="InterPro" id="IPR003594">
    <property type="entry name" value="HATPase_dom"/>
</dbReference>
<evidence type="ECO:0000256" key="6">
    <source>
        <dbReference type="ARBA" id="ARBA00022692"/>
    </source>
</evidence>
<keyword evidence="9" id="KW-0902">Two-component regulatory system</keyword>
<evidence type="ECO:0000256" key="8">
    <source>
        <dbReference type="ARBA" id="ARBA00022989"/>
    </source>
</evidence>
<reference evidence="13 14" key="1">
    <citation type="submission" date="2013-06" db="EMBL/GenBank/DDBJ databases">
        <title>The Genome Sequence of Acinetobacter rudis CIP 110305.</title>
        <authorList>
            <consortium name="The Broad Institute Genome Sequencing Platform"/>
            <consortium name="The Broad Institute Genome Sequencing Center for Infectious Disease"/>
            <person name="Cerqueira G."/>
            <person name="Feldgarden M."/>
            <person name="Courvalin P."/>
            <person name="Perichon B."/>
            <person name="Grillot-Courvalin C."/>
            <person name="Clermont D."/>
            <person name="Rocha E."/>
            <person name="Yoon E.-J."/>
            <person name="Nemec A."/>
            <person name="Young S.K."/>
            <person name="Zeng Q."/>
            <person name="Gargeya S."/>
            <person name="Fitzgerald M."/>
            <person name="Abouelleil A."/>
            <person name="Alvarado L."/>
            <person name="Berlin A.M."/>
            <person name="Chapman S.B."/>
            <person name="Dewar J."/>
            <person name="Goldberg J."/>
            <person name="Griggs A."/>
            <person name="Gujja S."/>
            <person name="Hansen M."/>
            <person name="Howarth C."/>
            <person name="Imamovic A."/>
            <person name="Larimer J."/>
            <person name="McCowan C."/>
            <person name="Murphy C."/>
            <person name="Pearson M."/>
            <person name="Priest M."/>
            <person name="Roberts A."/>
            <person name="Saif S."/>
            <person name="Shea T."/>
            <person name="Sykes S."/>
            <person name="Wortman J."/>
            <person name="Nusbaum C."/>
            <person name="Birren B."/>
        </authorList>
    </citation>
    <scope>NUCLEOTIDE SEQUENCE [LARGE SCALE GENOMIC DNA]</scope>
    <source>
        <strain evidence="13 14">CIP 110305</strain>
    </source>
</reference>
<evidence type="ECO:0000313" key="13">
    <source>
        <dbReference type="EMBL" id="EPF73348.1"/>
    </source>
</evidence>
<evidence type="ECO:0000256" key="3">
    <source>
        <dbReference type="ARBA" id="ARBA00012438"/>
    </source>
</evidence>
<dbReference type="HOGENOM" id="CLU_000445_89_37_6"/>
<sequence length="453" mass="51778">MNTLRYSLKWRLVLSITCAFVLIWAVAFAWLYYNIEQKMTETLDERLSASAHMVARLLGQIPIQQLTHAAEPVVSELNNPDLIACVVSVIKLNVVLDHSVVAQTKGAPTQLAQQPEGFRTWVEQGVSWRSFTLRQGQIQVVAAEKVLLREALLTEILKSILWPLCLTLLLCVALILWIIKKEFKSIEQTAQVLQNYQEQSVDNMSLVYQLDSAKFPSELQSFVENISSLFARLQHSLENEKNFSAYAAHELRSPLTAIKINVQLSQILAQQYSSDKKLMTSLAEAEQSILRYQHLLEQLLLLSKTEHQRADQQVELRLSLVLEQILQELNVLYPNIEQQITVDWASLNTIYISEQALKIVLFNVIENALKHAQSREKIEIRQKNKTVIIEDYGIGLAPQEINLATQRFWRKSAQTQGYGLGLALTQALMQQYNYRLRIYSKSEGGLLVELDFE</sequence>
<dbReference type="CDD" id="cd00082">
    <property type="entry name" value="HisKA"/>
    <property type="match status" value="1"/>
</dbReference>
<dbReference type="InterPro" id="IPR036890">
    <property type="entry name" value="HATPase_C_sf"/>
</dbReference>
<keyword evidence="4" id="KW-0597">Phosphoprotein</keyword>
<evidence type="ECO:0000313" key="14">
    <source>
        <dbReference type="Proteomes" id="UP000014568"/>
    </source>
</evidence>
<organism evidence="13 14">
    <name type="scientific">Acinetobacter rudis CIP 110305</name>
    <dbReference type="NCBI Taxonomy" id="421052"/>
    <lineage>
        <taxon>Bacteria</taxon>
        <taxon>Pseudomonadati</taxon>
        <taxon>Pseudomonadota</taxon>
        <taxon>Gammaproteobacteria</taxon>
        <taxon>Moraxellales</taxon>
        <taxon>Moraxellaceae</taxon>
        <taxon>Acinetobacter</taxon>
    </lineage>
</organism>
<dbReference type="InterPro" id="IPR036097">
    <property type="entry name" value="HisK_dim/P_sf"/>
</dbReference>
<dbReference type="PROSITE" id="PS50109">
    <property type="entry name" value="HIS_KIN"/>
    <property type="match status" value="1"/>
</dbReference>
<dbReference type="GO" id="GO:0005886">
    <property type="term" value="C:plasma membrane"/>
    <property type="evidence" value="ECO:0007669"/>
    <property type="project" value="TreeGrafter"/>
</dbReference>
<evidence type="ECO:0000256" key="11">
    <source>
        <dbReference type="SAM" id="Phobius"/>
    </source>
</evidence>
<evidence type="ECO:0000256" key="10">
    <source>
        <dbReference type="ARBA" id="ARBA00023136"/>
    </source>
</evidence>
<dbReference type="eggNOG" id="COG2205">
    <property type="taxonomic scope" value="Bacteria"/>
</dbReference>
<dbReference type="OrthoDB" id="9809766at2"/>
<dbReference type="Pfam" id="PF00512">
    <property type="entry name" value="HisKA"/>
    <property type="match status" value="1"/>
</dbReference>
<comment type="subcellular location">
    <subcellularLocation>
        <location evidence="2">Membrane</location>
        <topology evidence="2">Multi-pass membrane protein</topology>
    </subcellularLocation>
</comment>
<dbReference type="EC" id="2.7.13.3" evidence="3"/>
<feature type="transmembrane region" description="Helical" evidence="11">
    <location>
        <begin position="12"/>
        <end position="33"/>
    </location>
</feature>
<keyword evidence="5" id="KW-0808">Transferase</keyword>
<dbReference type="GO" id="GO:0000155">
    <property type="term" value="F:phosphorelay sensor kinase activity"/>
    <property type="evidence" value="ECO:0007669"/>
    <property type="project" value="InterPro"/>
</dbReference>
<keyword evidence="14" id="KW-1185">Reference proteome</keyword>
<evidence type="ECO:0000256" key="4">
    <source>
        <dbReference type="ARBA" id="ARBA00022553"/>
    </source>
</evidence>
<keyword evidence="10 11" id="KW-0472">Membrane</keyword>
<dbReference type="AlphaFoldDB" id="S3N4H4"/>
<evidence type="ECO:0000256" key="9">
    <source>
        <dbReference type="ARBA" id="ARBA00023012"/>
    </source>
</evidence>
<accession>S3N4H4</accession>
<feature type="transmembrane region" description="Helical" evidence="11">
    <location>
        <begin position="160"/>
        <end position="179"/>
    </location>
</feature>
<dbReference type="PANTHER" id="PTHR45436:SF15">
    <property type="entry name" value="SENSOR HISTIDINE KINASE CUSS"/>
    <property type="match status" value="1"/>
</dbReference>
<dbReference type="SMART" id="SM00387">
    <property type="entry name" value="HATPase_c"/>
    <property type="match status" value="1"/>
</dbReference>
<dbReference type="Gene3D" id="3.30.565.10">
    <property type="entry name" value="Histidine kinase-like ATPase, C-terminal domain"/>
    <property type="match status" value="1"/>
</dbReference>
<dbReference type="InterPro" id="IPR003661">
    <property type="entry name" value="HisK_dim/P_dom"/>
</dbReference>
<dbReference type="Proteomes" id="UP000014568">
    <property type="component" value="Unassembled WGS sequence"/>
</dbReference>
<dbReference type="STRING" id="632955.GCA_000829675_03436"/>